<dbReference type="OrthoDB" id="2968323at2759"/>
<keyword evidence="2" id="KW-1185">Reference proteome</keyword>
<gene>
    <name evidence="1" type="ORF">NEOLEDRAFT_1064180</name>
</gene>
<evidence type="ECO:0000313" key="2">
    <source>
        <dbReference type="Proteomes" id="UP000076761"/>
    </source>
</evidence>
<proteinExistence type="predicted"/>
<dbReference type="AlphaFoldDB" id="A0A165SXS2"/>
<dbReference type="Proteomes" id="UP000076761">
    <property type="component" value="Unassembled WGS sequence"/>
</dbReference>
<dbReference type="PANTHER" id="PTHR36091">
    <property type="entry name" value="ALTERED INHERITANCE OF MITOCHONDRIA PROTEIN 9, MITOCHONDRIAL"/>
    <property type="match status" value="1"/>
</dbReference>
<dbReference type="PANTHER" id="PTHR36091:SF2">
    <property type="entry name" value="AMINOGLYCOSIDE PHOSPHOTRANSFERASE DOMAIN-CONTAINING PROTEIN"/>
    <property type="match status" value="1"/>
</dbReference>
<keyword evidence="1" id="KW-0808">Transferase</keyword>
<dbReference type="GO" id="GO:0005739">
    <property type="term" value="C:mitochondrion"/>
    <property type="evidence" value="ECO:0007669"/>
    <property type="project" value="TreeGrafter"/>
</dbReference>
<name>A0A165SXS2_9AGAM</name>
<sequence>MLRVVSPSHLVNILTLKRGFSYFAPVTSGDYEHFYRYTSGRWIHDEPKQLALRYCRFNVNGLKHVAASAGNARNVTRMVKLAEGAYNKVFLISLDNSKDIIARIKTPHAGPPHLVTASEVATIQFVRSLGIPTPAILDWSSQAEQNPAEAEYIIMEKAAGVELSKVWPNLSETQKNQVILKWVVLEKSLMIPLSGGYGSLYHRADLGPVPVRDLYVNGVREPDLVIGPSIDRRFWTGERLNMELDRGPWDSPLAYHLAVANNARLWIEKYAVRPAEFGLFDPPEHIQYPHLHLSLLDQFIAVAPFLVPQDLQLTKPTLWLHDVHLNNIFVSEECLSGGDVVITSVIDWQHISILPLYLQADIPVLFRYSDGKLLPAGDSEHFLRLPDNYDTLDDEDQVRVKDDIEQTNRFLIYKRLCAHLNPEFYGALNLPTRELIFYPVKFVNNTWHNNFMLLREVLGRIYHHWEAVFGQHIACPIRISEQEAKTWREEALQWQKVQDARVGLDRLIGVADQDGWVSNDEYEGAVARNVQVMKAYVDMVMDGQSGDSVARTWPYRPS</sequence>
<dbReference type="InterPro" id="IPR051035">
    <property type="entry name" value="Mito_inheritance_9"/>
</dbReference>
<dbReference type="InParanoid" id="A0A165SXS2"/>
<dbReference type="EMBL" id="KV425569">
    <property type="protein sequence ID" value="KZT25834.1"/>
    <property type="molecule type" value="Genomic_DNA"/>
</dbReference>
<organism evidence="1 2">
    <name type="scientific">Neolentinus lepideus HHB14362 ss-1</name>
    <dbReference type="NCBI Taxonomy" id="1314782"/>
    <lineage>
        <taxon>Eukaryota</taxon>
        <taxon>Fungi</taxon>
        <taxon>Dikarya</taxon>
        <taxon>Basidiomycota</taxon>
        <taxon>Agaricomycotina</taxon>
        <taxon>Agaricomycetes</taxon>
        <taxon>Gloeophyllales</taxon>
        <taxon>Gloeophyllaceae</taxon>
        <taxon>Neolentinus</taxon>
    </lineage>
</organism>
<dbReference type="InterPro" id="IPR011009">
    <property type="entry name" value="Kinase-like_dom_sf"/>
</dbReference>
<protein>
    <submittedName>
        <fullName evidence="1">Phosphotransferase family protein</fullName>
    </submittedName>
</protein>
<dbReference type="GO" id="GO:0016740">
    <property type="term" value="F:transferase activity"/>
    <property type="evidence" value="ECO:0007669"/>
    <property type="project" value="UniProtKB-KW"/>
</dbReference>
<dbReference type="SUPFAM" id="SSF56112">
    <property type="entry name" value="Protein kinase-like (PK-like)"/>
    <property type="match status" value="1"/>
</dbReference>
<evidence type="ECO:0000313" key="1">
    <source>
        <dbReference type="EMBL" id="KZT25834.1"/>
    </source>
</evidence>
<reference evidence="1 2" key="1">
    <citation type="journal article" date="2016" name="Mol. Biol. Evol.">
        <title>Comparative Genomics of Early-Diverging Mushroom-Forming Fungi Provides Insights into the Origins of Lignocellulose Decay Capabilities.</title>
        <authorList>
            <person name="Nagy L.G."/>
            <person name="Riley R."/>
            <person name="Tritt A."/>
            <person name="Adam C."/>
            <person name="Daum C."/>
            <person name="Floudas D."/>
            <person name="Sun H."/>
            <person name="Yadav J.S."/>
            <person name="Pangilinan J."/>
            <person name="Larsson K.H."/>
            <person name="Matsuura K."/>
            <person name="Barry K."/>
            <person name="Labutti K."/>
            <person name="Kuo R."/>
            <person name="Ohm R.A."/>
            <person name="Bhattacharya S.S."/>
            <person name="Shirouzu T."/>
            <person name="Yoshinaga Y."/>
            <person name="Martin F.M."/>
            <person name="Grigoriev I.V."/>
            <person name="Hibbett D.S."/>
        </authorList>
    </citation>
    <scope>NUCLEOTIDE SEQUENCE [LARGE SCALE GENOMIC DNA]</scope>
    <source>
        <strain evidence="1 2">HHB14362 ss-1</strain>
    </source>
</reference>
<dbReference type="STRING" id="1314782.A0A165SXS2"/>
<accession>A0A165SXS2</accession>